<evidence type="ECO:0000313" key="6">
    <source>
        <dbReference type="EMBL" id="OBZ90735.1"/>
    </source>
</evidence>
<keyword evidence="2 5" id="KW-0812">Transmembrane</keyword>
<gene>
    <name evidence="6" type="ORF">A0J61_01216</name>
</gene>
<feature type="transmembrane region" description="Helical" evidence="5">
    <location>
        <begin position="188"/>
        <end position="206"/>
    </location>
</feature>
<dbReference type="Proteomes" id="UP000093000">
    <property type="component" value="Unassembled WGS sequence"/>
</dbReference>
<dbReference type="EMBL" id="LUGH01000036">
    <property type="protein sequence ID" value="OBZ90735.1"/>
    <property type="molecule type" value="Genomic_DNA"/>
</dbReference>
<dbReference type="AlphaFoldDB" id="A0A1C7NNP6"/>
<accession>A0A1C7NNP6</accession>
<dbReference type="GO" id="GO:0012505">
    <property type="term" value="C:endomembrane system"/>
    <property type="evidence" value="ECO:0007669"/>
    <property type="project" value="UniProtKB-SubCell"/>
</dbReference>
<feature type="transmembrane region" description="Helical" evidence="5">
    <location>
        <begin position="41"/>
        <end position="61"/>
    </location>
</feature>
<evidence type="ECO:0000256" key="4">
    <source>
        <dbReference type="ARBA" id="ARBA00023136"/>
    </source>
</evidence>
<dbReference type="PANTHER" id="PTHR12242">
    <property type="entry name" value="OS02G0130600 PROTEIN-RELATED"/>
    <property type="match status" value="1"/>
</dbReference>
<name>A0A1C7NNP6_9FUNG</name>
<feature type="transmembrane region" description="Helical" evidence="5">
    <location>
        <begin position="226"/>
        <end position="246"/>
    </location>
</feature>
<comment type="subcellular location">
    <subcellularLocation>
        <location evidence="1">Endomembrane system</location>
        <topology evidence="1">Multi-pass membrane protein</topology>
    </subcellularLocation>
</comment>
<feature type="transmembrane region" description="Helical" evidence="5">
    <location>
        <begin position="73"/>
        <end position="91"/>
    </location>
</feature>
<protein>
    <submittedName>
        <fullName evidence="6">Uncharacterized protein</fullName>
    </submittedName>
</protein>
<organism evidence="6 7">
    <name type="scientific">Choanephora cucurbitarum</name>
    <dbReference type="NCBI Taxonomy" id="101091"/>
    <lineage>
        <taxon>Eukaryota</taxon>
        <taxon>Fungi</taxon>
        <taxon>Fungi incertae sedis</taxon>
        <taxon>Mucoromycota</taxon>
        <taxon>Mucoromycotina</taxon>
        <taxon>Mucoromycetes</taxon>
        <taxon>Mucorales</taxon>
        <taxon>Mucorineae</taxon>
        <taxon>Choanephoraceae</taxon>
        <taxon>Choanephoroideae</taxon>
        <taxon>Choanephora</taxon>
    </lineage>
</organism>
<dbReference type="OrthoDB" id="419711at2759"/>
<keyword evidence="7" id="KW-1185">Reference proteome</keyword>
<evidence type="ECO:0000256" key="2">
    <source>
        <dbReference type="ARBA" id="ARBA00022692"/>
    </source>
</evidence>
<evidence type="ECO:0000256" key="3">
    <source>
        <dbReference type="ARBA" id="ARBA00022989"/>
    </source>
</evidence>
<sequence>MPEKYLDQQIEPSHVGIIHWLGLDQFAPEQFMTSNWVSTEVLFVIRLFNAIYSTIVFWVYFAVLTEAGRVNTIFAAFTTLNFIGLHAYLITSTVHHARYLHTRKLNFLLNQYAILNYLYILLYSVVATFNLSMVVIFWSMLANSNGVVYQVVLPPLIHWLNLSVHGASLLMIMIEVVLVRVRMSVRMVLPVFVIYVSYILFTFIIYGATKVWEYPFLDWSQGPIAALWYFVVTTVCIASFFTIMLVEHIREQIAAFL</sequence>
<dbReference type="InterPro" id="IPR006838">
    <property type="entry name" value="ADTRP_AIG1"/>
</dbReference>
<dbReference type="PANTHER" id="PTHR12242:SF1">
    <property type="entry name" value="MYND-TYPE DOMAIN-CONTAINING PROTEIN"/>
    <property type="match status" value="1"/>
</dbReference>
<feature type="transmembrane region" description="Helical" evidence="5">
    <location>
        <begin position="159"/>
        <end position="181"/>
    </location>
</feature>
<keyword evidence="4 5" id="KW-0472">Membrane</keyword>
<dbReference type="GO" id="GO:0016020">
    <property type="term" value="C:membrane"/>
    <property type="evidence" value="ECO:0007669"/>
    <property type="project" value="InterPro"/>
</dbReference>
<comment type="caution">
    <text evidence="6">The sequence shown here is derived from an EMBL/GenBank/DDBJ whole genome shotgun (WGS) entry which is preliminary data.</text>
</comment>
<feature type="transmembrane region" description="Helical" evidence="5">
    <location>
        <begin position="112"/>
        <end position="139"/>
    </location>
</feature>
<evidence type="ECO:0000256" key="1">
    <source>
        <dbReference type="ARBA" id="ARBA00004127"/>
    </source>
</evidence>
<dbReference type="STRING" id="101091.A0A1C7NNP6"/>
<evidence type="ECO:0000313" key="7">
    <source>
        <dbReference type="Proteomes" id="UP000093000"/>
    </source>
</evidence>
<dbReference type="Pfam" id="PF04750">
    <property type="entry name" value="Far-17a_AIG1"/>
    <property type="match status" value="1"/>
</dbReference>
<proteinExistence type="predicted"/>
<keyword evidence="3 5" id="KW-1133">Transmembrane helix</keyword>
<dbReference type="InParanoid" id="A0A1C7NNP6"/>
<reference evidence="6 7" key="1">
    <citation type="submission" date="2016-03" db="EMBL/GenBank/DDBJ databases">
        <title>Choanephora cucurbitarum.</title>
        <authorList>
            <person name="Min B."/>
            <person name="Park H."/>
            <person name="Park J.-H."/>
            <person name="Shin H.-D."/>
            <person name="Choi I.-G."/>
        </authorList>
    </citation>
    <scope>NUCLEOTIDE SEQUENCE [LARGE SCALE GENOMIC DNA]</scope>
    <source>
        <strain evidence="6 7">KUS-F28377</strain>
    </source>
</reference>
<evidence type="ECO:0000256" key="5">
    <source>
        <dbReference type="SAM" id="Phobius"/>
    </source>
</evidence>